<dbReference type="RefSeq" id="WP_131902757.1">
    <property type="nucleotide sequence ID" value="NZ_SMKU01000397.1"/>
</dbReference>
<gene>
    <name evidence="2" type="ORF">E1298_40875</name>
</gene>
<dbReference type="EMBL" id="SMKU01000397">
    <property type="protein sequence ID" value="TDD65991.1"/>
    <property type="molecule type" value="Genomic_DNA"/>
</dbReference>
<organism evidence="2 3">
    <name type="scientific">Actinomadura rubrisoli</name>
    <dbReference type="NCBI Taxonomy" id="2530368"/>
    <lineage>
        <taxon>Bacteria</taxon>
        <taxon>Bacillati</taxon>
        <taxon>Actinomycetota</taxon>
        <taxon>Actinomycetes</taxon>
        <taxon>Streptosporangiales</taxon>
        <taxon>Thermomonosporaceae</taxon>
        <taxon>Actinomadura</taxon>
    </lineage>
</organism>
<evidence type="ECO:0000313" key="3">
    <source>
        <dbReference type="Proteomes" id="UP000294513"/>
    </source>
</evidence>
<dbReference type="Proteomes" id="UP000294513">
    <property type="component" value="Unassembled WGS sequence"/>
</dbReference>
<name>A0A4R5A2H6_9ACTN</name>
<reference evidence="2 3" key="1">
    <citation type="submission" date="2019-03" db="EMBL/GenBank/DDBJ databases">
        <title>Draft genome sequences of novel Actinobacteria.</title>
        <authorList>
            <person name="Sahin N."/>
            <person name="Ay H."/>
            <person name="Saygin H."/>
        </authorList>
    </citation>
    <scope>NUCLEOTIDE SEQUENCE [LARGE SCALE GENOMIC DNA]</scope>
    <source>
        <strain evidence="2 3">H3C3</strain>
    </source>
</reference>
<dbReference type="AlphaFoldDB" id="A0A4R5A2H6"/>
<protein>
    <submittedName>
        <fullName evidence="2">Uncharacterized protein</fullName>
    </submittedName>
</protein>
<sequence length="151" mass="14683">MRARGETMVTDGAGSVEGGPLGHAVGVGGRAVGRFVGPGVFDGRGREGGGFDPSADLDGVLPGGRDGVPVGASDGGEGEEGGVIGRGVSGSPPPGHSRTAIATRTAAVTAAASTGNAHRRRAPRAGAAARPASWNRRTVPGPAWISSAAAR</sequence>
<feature type="region of interest" description="Disordered" evidence="1">
    <location>
        <begin position="112"/>
        <end position="151"/>
    </location>
</feature>
<proteinExistence type="predicted"/>
<accession>A0A4R5A2H6</accession>
<evidence type="ECO:0000313" key="2">
    <source>
        <dbReference type="EMBL" id="TDD65991.1"/>
    </source>
</evidence>
<comment type="caution">
    <text evidence="2">The sequence shown here is derived from an EMBL/GenBank/DDBJ whole genome shotgun (WGS) entry which is preliminary data.</text>
</comment>
<evidence type="ECO:0000256" key="1">
    <source>
        <dbReference type="SAM" id="MobiDB-lite"/>
    </source>
</evidence>
<feature type="region of interest" description="Disordered" evidence="1">
    <location>
        <begin position="44"/>
        <end position="98"/>
    </location>
</feature>
<keyword evidence="3" id="KW-1185">Reference proteome</keyword>